<feature type="domain" description="Lipopolysaccharide assembly protein A" evidence="7">
    <location>
        <begin position="37"/>
        <end position="94"/>
    </location>
</feature>
<dbReference type="GO" id="GO:0005886">
    <property type="term" value="C:plasma membrane"/>
    <property type="evidence" value="ECO:0007669"/>
    <property type="project" value="InterPro"/>
</dbReference>
<reference evidence="8" key="1">
    <citation type="journal article" date="2014" name="Int. J. Syst. Evol. Microbiol.">
        <title>Complete genome sequence of Corynebacterium casei LMG S-19264T (=DSM 44701T), isolated from a smear-ripened cheese.</title>
        <authorList>
            <consortium name="US DOE Joint Genome Institute (JGI-PGF)"/>
            <person name="Walter F."/>
            <person name="Albersmeier A."/>
            <person name="Kalinowski J."/>
            <person name="Ruckert C."/>
        </authorList>
    </citation>
    <scope>NUCLEOTIDE SEQUENCE</scope>
    <source>
        <strain evidence="8">CGMCC 1.12987</strain>
    </source>
</reference>
<dbReference type="PANTHER" id="PTHR41335">
    <property type="entry name" value="MEMBRANE PROTEIN-RELATED"/>
    <property type="match status" value="1"/>
</dbReference>
<evidence type="ECO:0000256" key="3">
    <source>
        <dbReference type="ARBA" id="ARBA00022989"/>
    </source>
</evidence>
<feature type="transmembrane region" description="Helical" evidence="6">
    <location>
        <begin position="20"/>
        <end position="38"/>
    </location>
</feature>
<comment type="caution">
    <text evidence="8">The sequence shown here is derived from an EMBL/GenBank/DDBJ whole genome shotgun (WGS) entry which is preliminary data.</text>
</comment>
<sequence>MDKIIFKQKRGIRMKTQWMIISALLFALITAIFAVINVESVEVNFLFTQTQTPLILVILASTLLGGLTVFLFGILRQYKLQRQVRQLEKQLAAYTMAADAPAAYTNAAGDASQETVPKESTATDPSAPTDRSS</sequence>
<evidence type="ECO:0000256" key="5">
    <source>
        <dbReference type="SAM" id="MobiDB-lite"/>
    </source>
</evidence>
<evidence type="ECO:0000256" key="2">
    <source>
        <dbReference type="ARBA" id="ARBA00022692"/>
    </source>
</evidence>
<evidence type="ECO:0000256" key="1">
    <source>
        <dbReference type="ARBA" id="ARBA00022475"/>
    </source>
</evidence>
<evidence type="ECO:0000256" key="4">
    <source>
        <dbReference type="ARBA" id="ARBA00023136"/>
    </source>
</evidence>
<evidence type="ECO:0000313" key="8">
    <source>
        <dbReference type="EMBL" id="GGF92417.1"/>
    </source>
</evidence>
<keyword evidence="2 6" id="KW-0812">Transmembrane</keyword>
<accession>A0A917FN74</accession>
<feature type="compositionally biased region" description="Polar residues" evidence="5">
    <location>
        <begin position="112"/>
        <end position="133"/>
    </location>
</feature>
<keyword evidence="4 6" id="KW-0472">Membrane</keyword>
<evidence type="ECO:0000259" key="7">
    <source>
        <dbReference type="Pfam" id="PF06305"/>
    </source>
</evidence>
<reference evidence="8" key="2">
    <citation type="submission" date="2020-09" db="EMBL/GenBank/DDBJ databases">
        <authorList>
            <person name="Sun Q."/>
            <person name="Zhou Y."/>
        </authorList>
    </citation>
    <scope>NUCLEOTIDE SEQUENCE</scope>
    <source>
        <strain evidence="8">CGMCC 1.12987</strain>
    </source>
</reference>
<keyword evidence="1" id="KW-1003">Cell membrane</keyword>
<evidence type="ECO:0000313" key="9">
    <source>
        <dbReference type="Proteomes" id="UP000644756"/>
    </source>
</evidence>
<dbReference type="Pfam" id="PF06305">
    <property type="entry name" value="LapA_dom"/>
    <property type="match status" value="1"/>
</dbReference>
<protein>
    <recommendedName>
        <fullName evidence="7">Lipopolysaccharide assembly protein A domain-containing protein</fullName>
    </recommendedName>
</protein>
<keyword evidence="9" id="KW-1185">Reference proteome</keyword>
<dbReference type="InterPro" id="IPR010445">
    <property type="entry name" value="LapA_dom"/>
</dbReference>
<dbReference type="AlphaFoldDB" id="A0A917FN74"/>
<dbReference type="PANTHER" id="PTHR41335:SF1">
    <property type="entry name" value="MEMBRANE PROTEIN"/>
    <property type="match status" value="1"/>
</dbReference>
<feature type="region of interest" description="Disordered" evidence="5">
    <location>
        <begin position="106"/>
        <end position="133"/>
    </location>
</feature>
<keyword evidence="3 6" id="KW-1133">Transmembrane helix</keyword>
<dbReference type="Proteomes" id="UP000644756">
    <property type="component" value="Unassembled WGS sequence"/>
</dbReference>
<feature type="transmembrane region" description="Helical" evidence="6">
    <location>
        <begin position="54"/>
        <end position="75"/>
    </location>
</feature>
<proteinExistence type="predicted"/>
<gene>
    <name evidence="8" type="ORF">GCM10010916_07240</name>
</gene>
<dbReference type="EMBL" id="BMGR01000002">
    <property type="protein sequence ID" value="GGF92417.1"/>
    <property type="molecule type" value="Genomic_DNA"/>
</dbReference>
<evidence type="ECO:0000256" key="6">
    <source>
        <dbReference type="SAM" id="Phobius"/>
    </source>
</evidence>
<organism evidence="8 9">
    <name type="scientific">Paenibacillus abyssi</name>
    <dbReference type="NCBI Taxonomy" id="1340531"/>
    <lineage>
        <taxon>Bacteria</taxon>
        <taxon>Bacillati</taxon>
        <taxon>Bacillota</taxon>
        <taxon>Bacilli</taxon>
        <taxon>Bacillales</taxon>
        <taxon>Paenibacillaceae</taxon>
        <taxon>Paenibacillus</taxon>
    </lineage>
</organism>
<name>A0A917FN74_9BACL</name>